<keyword evidence="2" id="KW-1185">Reference proteome</keyword>
<evidence type="ECO:0000313" key="1">
    <source>
        <dbReference type="EMBL" id="TFK54456.1"/>
    </source>
</evidence>
<sequence length="63" mass="6853">MEKAQYITADLRHAQRSYGGVLGSRQNPAPSRWNLTLAVIAGRKTTILAERADVDTPSGLCII</sequence>
<dbReference type="Proteomes" id="UP000305948">
    <property type="component" value="Unassembled WGS sequence"/>
</dbReference>
<dbReference type="AlphaFoldDB" id="A0A5C3NDC9"/>
<accession>A0A5C3NDC9</accession>
<gene>
    <name evidence="1" type="ORF">OE88DRAFT_1196802</name>
</gene>
<dbReference type="EMBL" id="ML213506">
    <property type="protein sequence ID" value="TFK54456.1"/>
    <property type="molecule type" value="Genomic_DNA"/>
</dbReference>
<evidence type="ECO:0000313" key="2">
    <source>
        <dbReference type="Proteomes" id="UP000305948"/>
    </source>
</evidence>
<name>A0A5C3NDC9_9AGAM</name>
<reference evidence="1 2" key="1">
    <citation type="journal article" date="2019" name="Nat. Ecol. Evol.">
        <title>Megaphylogeny resolves global patterns of mushroom evolution.</title>
        <authorList>
            <person name="Varga T."/>
            <person name="Krizsan K."/>
            <person name="Foldi C."/>
            <person name="Dima B."/>
            <person name="Sanchez-Garcia M."/>
            <person name="Sanchez-Ramirez S."/>
            <person name="Szollosi G.J."/>
            <person name="Szarkandi J.G."/>
            <person name="Papp V."/>
            <person name="Albert L."/>
            <person name="Andreopoulos W."/>
            <person name="Angelini C."/>
            <person name="Antonin V."/>
            <person name="Barry K.W."/>
            <person name="Bougher N.L."/>
            <person name="Buchanan P."/>
            <person name="Buyck B."/>
            <person name="Bense V."/>
            <person name="Catcheside P."/>
            <person name="Chovatia M."/>
            <person name="Cooper J."/>
            <person name="Damon W."/>
            <person name="Desjardin D."/>
            <person name="Finy P."/>
            <person name="Geml J."/>
            <person name="Haridas S."/>
            <person name="Hughes K."/>
            <person name="Justo A."/>
            <person name="Karasinski D."/>
            <person name="Kautmanova I."/>
            <person name="Kiss B."/>
            <person name="Kocsube S."/>
            <person name="Kotiranta H."/>
            <person name="LaButti K.M."/>
            <person name="Lechner B.E."/>
            <person name="Liimatainen K."/>
            <person name="Lipzen A."/>
            <person name="Lukacs Z."/>
            <person name="Mihaltcheva S."/>
            <person name="Morgado L.N."/>
            <person name="Niskanen T."/>
            <person name="Noordeloos M.E."/>
            <person name="Ohm R.A."/>
            <person name="Ortiz-Santana B."/>
            <person name="Ovrebo C."/>
            <person name="Racz N."/>
            <person name="Riley R."/>
            <person name="Savchenko A."/>
            <person name="Shiryaev A."/>
            <person name="Soop K."/>
            <person name="Spirin V."/>
            <person name="Szebenyi C."/>
            <person name="Tomsovsky M."/>
            <person name="Tulloss R.E."/>
            <person name="Uehling J."/>
            <person name="Grigoriev I.V."/>
            <person name="Vagvolgyi C."/>
            <person name="Papp T."/>
            <person name="Martin F.M."/>
            <person name="Miettinen O."/>
            <person name="Hibbett D.S."/>
            <person name="Nagy L.G."/>
        </authorList>
    </citation>
    <scope>NUCLEOTIDE SEQUENCE [LARGE SCALE GENOMIC DNA]</scope>
    <source>
        <strain evidence="1 2">OMC1185</strain>
    </source>
</reference>
<proteinExistence type="predicted"/>
<organism evidence="1 2">
    <name type="scientific">Heliocybe sulcata</name>
    <dbReference type="NCBI Taxonomy" id="5364"/>
    <lineage>
        <taxon>Eukaryota</taxon>
        <taxon>Fungi</taxon>
        <taxon>Dikarya</taxon>
        <taxon>Basidiomycota</taxon>
        <taxon>Agaricomycotina</taxon>
        <taxon>Agaricomycetes</taxon>
        <taxon>Gloeophyllales</taxon>
        <taxon>Gloeophyllaceae</taxon>
        <taxon>Heliocybe</taxon>
    </lineage>
</organism>
<protein>
    <submittedName>
        <fullName evidence="1">Uncharacterized protein</fullName>
    </submittedName>
</protein>